<comment type="caution">
    <text evidence="4">The sequence shown here is derived from an EMBL/GenBank/DDBJ whole genome shotgun (WGS) entry which is preliminary data.</text>
</comment>
<evidence type="ECO:0000313" key="4">
    <source>
        <dbReference type="EMBL" id="MFC3516704.1"/>
    </source>
</evidence>
<dbReference type="Proteomes" id="UP001595764">
    <property type="component" value="Unassembled WGS sequence"/>
</dbReference>
<accession>A0ABV7QWW4</accession>
<dbReference type="SUPFAM" id="SSF56219">
    <property type="entry name" value="DNase I-like"/>
    <property type="match status" value="1"/>
</dbReference>
<keyword evidence="5" id="KW-1185">Reference proteome</keyword>
<dbReference type="GO" id="GO:0004519">
    <property type="term" value="F:endonuclease activity"/>
    <property type="evidence" value="ECO:0007669"/>
    <property type="project" value="UniProtKB-KW"/>
</dbReference>
<dbReference type="InterPro" id="IPR035992">
    <property type="entry name" value="Ricin_B-like_lectins"/>
</dbReference>
<keyword evidence="4" id="KW-0255">Endonuclease</keyword>
<feature type="compositionally biased region" description="Basic and acidic residues" evidence="1">
    <location>
        <begin position="302"/>
        <end position="323"/>
    </location>
</feature>
<keyword evidence="4" id="KW-0540">Nuclease</keyword>
<keyword evidence="4" id="KW-0378">Hydrolase</keyword>
<dbReference type="Gene3D" id="2.80.10.50">
    <property type="match status" value="1"/>
</dbReference>
<evidence type="ECO:0000259" key="3">
    <source>
        <dbReference type="Pfam" id="PF03372"/>
    </source>
</evidence>
<evidence type="ECO:0000256" key="2">
    <source>
        <dbReference type="SAM" id="SignalP"/>
    </source>
</evidence>
<evidence type="ECO:0000313" key="5">
    <source>
        <dbReference type="Proteomes" id="UP001595764"/>
    </source>
</evidence>
<organism evidence="4 5">
    <name type="scientific">Amycolatopsis halotolerans</name>
    <dbReference type="NCBI Taxonomy" id="330083"/>
    <lineage>
        <taxon>Bacteria</taxon>
        <taxon>Bacillati</taxon>
        <taxon>Actinomycetota</taxon>
        <taxon>Actinomycetes</taxon>
        <taxon>Pseudonocardiales</taxon>
        <taxon>Pseudonocardiaceae</taxon>
        <taxon>Amycolatopsis</taxon>
    </lineage>
</organism>
<evidence type="ECO:0000256" key="1">
    <source>
        <dbReference type="SAM" id="MobiDB-lite"/>
    </source>
</evidence>
<dbReference type="Gene3D" id="3.60.10.10">
    <property type="entry name" value="Endonuclease/exonuclease/phosphatase"/>
    <property type="match status" value="1"/>
</dbReference>
<feature type="region of interest" description="Disordered" evidence="1">
    <location>
        <begin position="296"/>
        <end position="323"/>
    </location>
</feature>
<dbReference type="Pfam" id="PF03372">
    <property type="entry name" value="Exo_endo_phos"/>
    <property type="match status" value="1"/>
</dbReference>
<reference evidence="5" key="1">
    <citation type="journal article" date="2019" name="Int. J. Syst. Evol. Microbiol.">
        <title>The Global Catalogue of Microorganisms (GCM) 10K type strain sequencing project: providing services to taxonomists for standard genome sequencing and annotation.</title>
        <authorList>
            <consortium name="The Broad Institute Genomics Platform"/>
            <consortium name="The Broad Institute Genome Sequencing Center for Infectious Disease"/>
            <person name="Wu L."/>
            <person name="Ma J."/>
        </authorList>
    </citation>
    <scope>NUCLEOTIDE SEQUENCE [LARGE SCALE GENOMIC DNA]</scope>
    <source>
        <strain evidence="5">CGMCC 4.7682</strain>
    </source>
</reference>
<keyword evidence="2" id="KW-0732">Signal</keyword>
<dbReference type="InterPro" id="IPR005135">
    <property type="entry name" value="Endo/exonuclease/phosphatase"/>
</dbReference>
<dbReference type="InterPro" id="IPR036691">
    <property type="entry name" value="Endo/exonu/phosph_ase_sf"/>
</dbReference>
<feature type="chain" id="PRO_5045416399" evidence="2">
    <location>
        <begin position="34"/>
        <end position="627"/>
    </location>
</feature>
<feature type="domain" description="Endonuclease/exonuclease/phosphatase" evidence="3">
    <location>
        <begin position="54"/>
        <end position="289"/>
    </location>
</feature>
<name>A0ABV7QWW4_9PSEU</name>
<protein>
    <submittedName>
        <fullName evidence="4">Endonuclease/exonuclease/phosphatase family protein</fullName>
    </submittedName>
</protein>
<dbReference type="PROSITE" id="PS50231">
    <property type="entry name" value="RICIN_B_LECTIN"/>
    <property type="match status" value="1"/>
</dbReference>
<dbReference type="RefSeq" id="WP_377875809.1">
    <property type="nucleotide sequence ID" value="NZ_JBHMAY010000085.1"/>
</dbReference>
<gene>
    <name evidence="4" type="ORF">ACFORO_41525</name>
</gene>
<proteinExistence type="predicted"/>
<dbReference type="SUPFAM" id="SSF50370">
    <property type="entry name" value="Ricin B-like lectins"/>
    <property type="match status" value="1"/>
</dbReference>
<dbReference type="EMBL" id="JBHRWI010000069">
    <property type="protein sequence ID" value="MFC3516704.1"/>
    <property type="molecule type" value="Genomic_DNA"/>
</dbReference>
<feature type="signal peptide" evidence="2">
    <location>
        <begin position="1"/>
        <end position="33"/>
    </location>
</feature>
<sequence length="627" mass="68246">MRRDRGAATRVQQRRGWTAAVLAAVTGPMALLAATVTGAPAAEAVDGDGASPFASYNIDGTDNGTAWLSDVARMATTHAVVAVQEAGSGPPGADYRPGGTGQVIDLPRRRRPPSQPSNYSVVDWNIGTESRGLHRYVYFLQTDPQRDGASQTDRWNGGRTNLALVTDTEADEVRVLENPTYDPRPHAPNNRYRARPLFGLRFGNTWYWNVHARGEDVQGLLDRVRGAVGGLHWVMVGDFNVNILGQSDDRARDQSLHLHAGEELVRTGRPTYINARREDSELDYAITRGLPGRFAATIPRGGRADHTPVEFSRSPELEGRDTTSHAYSTELATPTGSALQENADHSFVLAPANFTDSQTSQMYTTPGLTHYLRFPGGCPSIAPGARRDTAVRIVAGPCSDPRAQWRIHQPAPDPGLNHDNSGPQLWQNVADPTLCLTAAGAAVTAAPCGQDASQRWWDNAVRVNTAWHELAANARLQSAWFDARIYRRGAVPGTSISSAPRPPSWWWIYWLTGQEKKDFGWTIEQAAPGDNLVHILSLDGEGRCLGTKDEHAGPDAVVPALLRACDDDRGVDAAGQRWIAETYADGTTRYRNEANHLCLLGPDGTSGDVRLASCNDIPAERWKTVNP</sequence>